<reference evidence="9" key="1">
    <citation type="journal article" date="2022" name="bioRxiv">
        <title>Genomics of Preaxostyla Flagellates Illuminates Evolutionary Transitions and the Path Towards Mitochondrial Loss.</title>
        <authorList>
            <person name="Novak L.V.F."/>
            <person name="Treitli S.C."/>
            <person name="Pyrih J."/>
            <person name="Halakuc P."/>
            <person name="Pipaliya S.V."/>
            <person name="Vacek V."/>
            <person name="Brzon O."/>
            <person name="Soukal P."/>
            <person name="Eme L."/>
            <person name="Dacks J.B."/>
            <person name="Karnkowska A."/>
            <person name="Elias M."/>
            <person name="Hampl V."/>
        </authorList>
    </citation>
    <scope>NUCLEOTIDE SEQUENCE</scope>
    <source>
        <strain evidence="9">RCP-MX</strain>
    </source>
</reference>
<evidence type="ECO:0000259" key="8">
    <source>
        <dbReference type="PROSITE" id="PS50011"/>
    </source>
</evidence>
<comment type="caution">
    <text evidence="9">The sequence shown here is derived from an EMBL/GenBank/DDBJ whole genome shotgun (WGS) entry which is preliminary data.</text>
</comment>
<dbReference type="SMART" id="SM00015">
    <property type="entry name" value="IQ"/>
    <property type="match status" value="5"/>
</dbReference>
<organism evidence="9 10">
    <name type="scientific">Paratrimastix pyriformis</name>
    <dbReference type="NCBI Taxonomy" id="342808"/>
    <lineage>
        <taxon>Eukaryota</taxon>
        <taxon>Metamonada</taxon>
        <taxon>Preaxostyla</taxon>
        <taxon>Paratrimastigidae</taxon>
        <taxon>Paratrimastix</taxon>
    </lineage>
</organism>
<name>A0ABQ8UD33_9EUKA</name>
<dbReference type="InterPro" id="IPR027417">
    <property type="entry name" value="P-loop_NTPase"/>
</dbReference>
<feature type="domain" description="Protein kinase" evidence="8">
    <location>
        <begin position="357"/>
        <end position="682"/>
    </location>
</feature>
<dbReference type="Proteomes" id="UP001141327">
    <property type="component" value="Unassembled WGS sequence"/>
</dbReference>
<dbReference type="SMART" id="SM00220">
    <property type="entry name" value="S_TKc"/>
    <property type="match status" value="1"/>
</dbReference>
<dbReference type="CDD" id="cd00180">
    <property type="entry name" value="PKc"/>
    <property type="match status" value="1"/>
</dbReference>
<dbReference type="InterPro" id="IPR000048">
    <property type="entry name" value="IQ_motif_EF-hand-BS"/>
</dbReference>
<feature type="compositionally biased region" description="Pro residues" evidence="7">
    <location>
        <begin position="99"/>
        <end position="108"/>
    </location>
</feature>
<dbReference type="PROSITE" id="PS50011">
    <property type="entry name" value="PROTEIN_KINASE_DOM"/>
    <property type="match status" value="1"/>
</dbReference>
<dbReference type="Pfam" id="PF00069">
    <property type="entry name" value="Pkinase"/>
    <property type="match status" value="2"/>
</dbReference>
<dbReference type="InterPro" id="IPR011009">
    <property type="entry name" value="Kinase-like_dom_sf"/>
</dbReference>
<dbReference type="GO" id="GO:0016301">
    <property type="term" value="F:kinase activity"/>
    <property type="evidence" value="ECO:0007669"/>
    <property type="project" value="UniProtKB-KW"/>
</dbReference>
<dbReference type="InterPro" id="IPR050660">
    <property type="entry name" value="NEK_Ser/Thr_kinase"/>
</dbReference>
<evidence type="ECO:0000313" key="9">
    <source>
        <dbReference type="EMBL" id="KAJ4457153.1"/>
    </source>
</evidence>
<dbReference type="Pfam" id="PF00612">
    <property type="entry name" value="IQ"/>
    <property type="match status" value="3"/>
</dbReference>
<keyword evidence="10" id="KW-1185">Reference proteome</keyword>
<evidence type="ECO:0000256" key="7">
    <source>
        <dbReference type="SAM" id="MobiDB-lite"/>
    </source>
</evidence>
<dbReference type="EMBL" id="JAPMOS010000053">
    <property type="protein sequence ID" value="KAJ4457153.1"/>
    <property type="molecule type" value="Genomic_DNA"/>
</dbReference>
<feature type="compositionally biased region" description="Basic and acidic residues" evidence="7">
    <location>
        <begin position="75"/>
        <end position="85"/>
    </location>
</feature>
<feature type="compositionally biased region" description="Low complexity" evidence="7">
    <location>
        <begin position="87"/>
        <end position="98"/>
    </location>
</feature>
<keyword evidence="3" id="KW-0547">Nucleotide-binding</keyword>
<feature type="region of interest" description="Disordered" evidence="7">
    <location>
        <begin position="122"/>
        <end position="166"/>
    </location>
</feature>
<dbReference type="EC" id="2.7.11.1" evidence="1"/>
<evidence type="ECO:0000313" key="10">
    <source>
        <dbReference type="Proteomes" id="UP001141327"/>
    </source>
</evidence>
<dbReference type="SUPFAM" id="SSF56112">
    <property type="entry name" value="Protein kinase-like (PK-like)"/>
    <property type="match status" value="1"/>
</dbReference>
<feature type="region of interest" description="Disordered" evidence="7">
    <location>
        <begin position="26"/>
        <end position="110"/>
    </location>
</feature>
<keyword evidence="4 9" id="KW-0418">Kinase</keyword>
<evidence type="ECO:0000256" key="5">
    <source>
        <dbReference type="ARBA" id="ARBA00022840"/>
    </source>
</evidence>
<proteinExistence type="predicted"/>
<feature type="compositionally biased region" description="Low complexity" evidence="7">
    <location>
        <begin position="268"/>
        <end position="285"/>
    </location>
</feature>
<dbReference type="Gene3D" id="1.10.510.10">
    <property type="entry name" value="Transferase(Phosphotransferase) domain 1"/>
    <property type="match status" value="1"/>
</dbReference>
<dbReference type="PANTHER" id="PTHR43671:SF13">
    <property type="entry name" value="SERINE_THREONINE-PROTEIN KINASE NEK2"/>
    <property type="match status" value="1"/>
</dbReference>
<evidence type="ECO:0000256" key="4">
    <source>
        <dbReference type="ARBA" id="ARBA00022777"/>
    </source>
</evidence>
<feature type="coiled-coil region" evidence="6">
    <location>
        <begin position="918"/>
        <end position="962"/>
    </location>
</feature>
<keyword evidence="5" id="KW-0067">ATP-binding</keyword>
<evidence type="ECO:0000256" key="3">
    <source>
        <dbReference type="ARBA" id="ARBA00022741"/>
    </source>
</evidence>
<dbReference type="PROSITE" id="PS50096">
    <property type="entry name" value="IQ"/>
    <property type="match status" value="4"/>
</dbReference>
<gene>
    <name evidence="9" type="ORF">PAPYR_7445</name>
</gene>
<dbReference type="SUPFAM" id="SSF52540">
    <property type="entry name" value="P-loop containing nucleoside triphosphate hydrolases"/>
    <property type="match status" value="1"/>
</dbReference>
<sequence>MVDLLVLTYDESRSRGRLRAYDTANRRVLFAPTTAPRADTPPRGRDQPQQQQGGQVPELSDGRGQAAQAQPAAKGEPHQAQREPHQAPSAPSGSGTLPSSPPPTPTPVAPSLHASAVALVPTGIPPRTGRASPTLAEELLGPPPPGLRSGLYAGRPRRTRRPLDWGHHRLARSLSPVRSQSLGPQQPLALPVGPNLAPGADEDAVFDAAAAGTLPEQLAQRTQHSQFQSGRGELLARGEAEVVDVDGVGLVADGGTFDEGRGGDESSEAGSVSSSEEGGSLAGCGTTAPPGRDVLVFIHLSKAQQNTPGTPRTPRARREQKKQFSIIQDKLKSAGVARDNAAELSAIRSADELHIDLGRALSVKRGDLAIIQGEVFRCCPIAPHLQSIPLVIKRLECVDRRTYDMKVYEADTLARFQGHPNIVSLYSYWAEKPSSHYVFKTLVLLMEEGIAGDLLRTVILNRTRRPKIRLCLKYLCDMCKGLIAIHNCNIIHGRLKPSSMYLDASNTLMLGEFGKVGAAVHALALALVQRRSAGAAQGLRRPSPSSHLSHSGVVVPYGGRQTELDSARQTHQLFSKVLIREATPRTLVYWAPELLKLESYGKPVDMWALGVTFYQLVTGQHPFDVADENKFRDEALTATVNWEPLQRPEYARCRTIIENLIRTNPEERWTANEVLVYAQADFATDIQALYRGHRVRKEYNKTYQAAQLIKAVLRGWLQRNKYLRERSQRRLAAAQVIQKTWRGSQARQSYNRERELLLRCQACVLAWQGRRAYMQYRKDTVTCQALVRRYLCRNWFKKVREQRKILEAKLMTVQTLIVKYQQSFEQFGELLGGDALPKSLWLRPQVVFSLPVPVPVPPAELPADRSSRPLPWCLGGGGVGGGGDDAWGAGQQHLASFEDFELAQPPPEFGAAVSLPKLRAASAKIAGLEQDARKLQTRCQELETQEQRKQEEEARLREELGTKYDELEPMIEALKKSLKRVEEACKRATPLPVKIQHPYQYSKWDAVHEPYNVVENVLKDDDTVYRALSPAIDLALCNGSLCFVSEVELCPGECGPAHVEVYTSNVLEKWVFVKSFKCTREAVQTFRLPGEQLCKYLRFKMEQNVRGGNIVSIRCVRVKGLVKEQ</sequence>
<evidence type="ECO:0000256" key="2">
    <source>
        <dbReference type="ARBA" id="ARBA00022679"/>
    </source>
</evidence>
<evidence type="ECO:0000256" key="1">
    <source>
        <dbReference type="ARBA" id="ARBA00012513"/>
    </source>
</evidence>
<keyword evidence="6" id="KW-0175">Coiled coil</keyword>
<keyword evidence="2" id="KW-0808">Transferase</keyword>
<dbReference type="InterPro" id="IPR000719">
    <property type="entry name" value="Prot_kinase_dom"/>
</dbReference>
<feature type="region of interest" description="Disordered" evidence="7">
    <location>
        <begin position="254"/>
        <end position="285"/>
    </location>
</feature>
<accession>A0ABQ8UD33</accession>
<feature type="region of interest" description="Disordered" evidence="7">
    <location>
        <begin position="303"/>
        <end position="322"/>
    </location>
</feature>
<protein>
    <recommendedName>
        <fullName evidence="1">non-specific serine/threonine protein kinase</fullName>
        <ecNumber evidence="1">2.7.11.1</ecNumber>
    </recommendedName>
</protein>
<dbReference type="PANTHER" id="PTHR43671">
    <property type="entry name" value="SERINE/THREONINE-PROTEIN KINASE NEK"/>
    <property type="match status" value="1"/>
</dbReference>
<evidence type="ECO:0000256" key="6">
    <source>
        <dbReference type="SAM" id="Coils"/>
    </source>
</evidence>
<dbReference type="CDD" id="cd23767">
    <property type="entry name" value="IQCD"/>
    <property type="match status" value="1"/>
</dbReference>
<dbReference type="Gene3D" id="1.20.5.190">
    <property type="match status" value="1"/>
</dbReference>